<dbReference type="HOGENOM" id="CLU_127770_1_0_6"/>
<dbReference type="PANTHER" id="PTHR37466">
    <property type="entry name" value="SLR1628 PROTEIN"/>
    <property type="match status" value="1"/>
</dbReference>
<dbReference type="STRING" id="717772.THIAE_01905"/>
<dbReference type="InterPro" id="IPR018714">
    <property type="entry name" value="DUF2237"/>
</dbReference>
<dbReference type="Proteomes" id="UP000005380">
    <property type="component" value="Chromosome"/>
</dbReference>
<organism evidence="1 2">
    <name type="scientific">Thiomicrospira aerophila AL3</name>
    <dbReference type="NCBI Taxonomy" id="717772"/>
    <lineage>
        <taxon>Bacteria</taxon>
        <taxon>Pseudomonadati</taxon>
        <taxon>Pseudomonadota</taxon>
        <taxon>Gammaproteobacteria</taxon>
        <taxon>Thiotrichales</taxon>
        <taxon>Piscirickettsiaceae</taxon>
        <taxon>Thiomicrospira</taxon>
    </lineage>
</organism>
<proteinExistence type="predicted"/>
<gene>
    <name evidence="1" type="ORF">THIAE_01905</name>
</gene>
<name>W0DV08_9GAMM</name>
<dbReference type="EMBL" id="CP007030">
    <property type="protein sequence ID" value="AHF00686.1"/>
    <property type="molecule type" value="Genomic_DNA"/>
</dbReference>
<protein>
    <recommendedName>
        <fullName evidence="3">DUF2237 domain-containing protein</fullName>
    </recommendedName>
</protein>
<reference evidence="1 2" key="1">
    <citation type="submission" date="2013-12" db="EMBL/GenBank/DDBJ databases">
        <authorList>
            <consortium name="DOE Joint Genome Institute"/>
            <person name="Kappler U."/>
            <person name="Huntemann M."/>
            <person name="Han J."/>
            <person name="Chen A."/>
            <person name="Kyrpides N."/>
            <person name="Mavromatis K."/>
            <person name="Markowitz V."/>
            <person name="Palaniappan K."/>
            <person name="Ivanova N."/>
            <person name="Schaumberg A."/>
            <person name="Pati A."/>
            <person name="Liolios K."/>
            <person name="Nordberg H.P."/>
            <person name="Cantor M.N."/>
            <person name="Hua S.X."/>
            <person name="Woyke T."/>
        </authorList>
    </citation>
    <scope>NUCLEOTIDE SEQUENCE [LARGE SCALE GENOMIC DNA]</scope>
    <source>
        <strain evidence="2">AL2</strain>
    </source>
</reference>
<dbReference type="eggNOG" id="COG3651">
    <property type="taxonomic scope" value="Bacteria"/>
</dbReference>
<evidence type="ECO:0000313" key="1">
    <source>
        <dbReference type="EMBL" id="AHF00686.1"/>
    </source>
</evidence>
<dbReference type="PANTHER" id="PTHR37466:SF1">
    <property type="entry name" value="SLR1628 PROTEIN"/>
    <property type="match status" value="1"/>
</dbReference>
<dbReference type="Gene3D" id="3.30.56.110">
    <property type="entry name" value="Protein of unknown function DUF2237"/>
    <property type="match status" value="1"/>
</dbReference>
<dbReference type="InParanoid" id="W0DV08"/>
<dbReference type="AlphaFoldDB" id="W0DV08"/>
<keyword evidence="2" id="KW-1185">Reference proteome</keyword>
<dbReference type="Pfam" id="PF09996">
    <property type="entry name" value="DUF2237"/>
    <property type="match status" value="1"/>
</dbReference>
<sequence>MKRNLLGEPLEPCSHMPLTGFYRDGLCRTDDLDRGRHVVCAQMTDEFLRFSKQQGNDLSTPIHPHFPGVKPGEFWCLCALRWVEAYQAGLAPKIRFAATDQALLQYIDMASLRPYALDIN</sequence>
<dbReference type="KEGG" id="tao:THIAE_01905"/>
<dbReference type="OrthoDB" id="9792525at2"/>
<evidence type="ECO:0000313" key="2">
    <source>
        <dbReference type="Proteomes" id="UP000005380"/>
    </source>
</evidence>
<evidence type="ECO:0008006" key="3">
    <source>
        <dbReference type="Google" id="ProtNLM"/>
    </source>
</evidence>
<accession>W0DV08</accession>